<dbReference type="InterPro" id="IPR007156">
    <property type="entry name" value="MamQ_LemA"/>
</dbReference>
<protein>
    <submittedName>
        <fullName evidence="6">LemA family protein</fullName>
    </submittedName>
</protein>
<keyword evidence="4" id="KW-1133">Transmembrane helix</keyword>
<dbReference type="EMBL" id="CM001167">
    <property type="protein sequence ID" value="EGJ70975.1"/>
    <property type="molecule type" value="Genomic_DNA"/>
</dbReference>
<evidence type="ECO:0000313" key="7">
    <source>
        <dbReference type="Proteomes" id="UP000018439"/>
    </source>
</evidence>
<reference evidence="6 7" key="1">
    <citation type="journal article" date="2011" name="Stand. Genomic Sci.">
        <title>Non-contiguous finished genome sequence of Bacteroides coprosuis type strain (PC139).</title>
        <authorList>
            <person name="Land M."/>
            <person name="Held B."/>
            <person name="Gronow S."/>
            <person name="Abt B."/>
            <person name="Lucas S."/>
            <person name="Del Rio T.G."/>
            <person name="Nolan M."/>
            <person name="Tice H."/>
            <person name="Cheng J.F."/>
            <person name="Pitluck S."/>
            <person name="Liolios K."/>
            <person name="Pagani I."/>
            <person name="Ivanova N."/>
            <person name="Mavromatis K."/>
            <person name="Mikhailova N."/>
            <person name="Pati A."/>
            <person name="Tapia R."/>
            <person name="Han C."/>
            <person name="Goodwin L."/>
            <person name="Chen A."/>
            <person name="Palaniappan K."/>
            <person name="Hauser L."/>
            <person name="Brambilla E.M."/>
            <person name="Rohde M."/>
            <person name="Goker M."/>
            <person name="Detter J.C."/>
            <person name="Woyke T."/>
            <person name="Bristow J."/>
            <person name="Eisen J.A."/>
            <person name="Markowitz V."/>
            <person name="Hugenholtz P."/>
            <person name="Kyrpides N.C."/>
            <person name="Klenk H.P."/>
            <person name="Lapidus A."/>
        </authorList>
    </citation>
    <scope>NUCLEOTIDE SEQUENCE</scope>
    <source>
        <strain evidence="6 7">DSM 18011</strain>
    </source>
</reference>
<evidence type="ECO:0000256" key="1">
    <source>
        <dbReference type="ARBA" id="ARBA00004167"/>
    </source>
</evidence>
<comment type="subcellular location">
    <subcellularLocation>
        <location evidence="1">Membrane</location>
        <topology evidence="1">Single-pass membrane protein</topology>
    </subcellularLocation>
</comment>
<dbReference type="OrthoDB" id="9804152at2"/>
<dbReference type="Proteomes" id="UP000018439">
    <property type="component" value="Chromosome"/>
</dbReference>
<accession>F3ZT13</accession>
<dbReference type="Gene3D" id="1.20.1440.20">
    <property type="entry name" value="LemA-like domain"/>
    <property type="match status" value="1"/>
</dbReference>
<dbReference type="eggNOG" id="COG1704">
    <property type="taxonomic scope" value="Bacteria"/>
</dbReference>
<dbReference type="InterPro" id="IPR023353">
    <property type="entry name" value="LemA-like_dom_sf"/>
</dbReference>
<keyword evidence="5" id="KW-0472">Membrane</keyword>
<dbReference type="SUPFAM" id="SSF140478">
    <property type="entry name" value="LemA-like"/>
    <property type="match status" value="1"/>
</dbReference>
<sequence>MKKGLIITIAVVAAILLWGATGYNSLVSMEENVENQWAQVESQYQRRSDLIPNLVSTVKGYATHEKATLSEVIEARSKATQITVDAKDLTPEKLAEFQKAQGELGAALGRLMAISESYPDLKANEQFLGLQAQLEGTENRITVARNRFNDAAKEYNVKIRKFPKNILAGIMGFDKRPYFQAEEGSEKAPKVEF</sequence>
<dbReference type="PANTHER" id="PTHR34478">
    <property type="entry name" value="PROTEIN LEMA"/>
    <property type="match status" value="1"/>
</dbReference>
<evidence type="ECO:0000313" key="6">
    <source>
        <dbReference type="EMBL" id="EGJ70975.1"/>
    </source>
</evidence>
<proteinExistence type="inferred from homology"/>
<keyword evidence="3" id="KW-0812">Transmembrane</keyword>
<keyword evidence="7" id="KW-1185">Reference proteome</keyword>
<dbReference type="GO" id="GO:0016020">
    <property type="term" value="C:membrane"/>
    <property type="evidence" value="ECO:0007669"/>
    <property type="project" value="UniProtKB-SubCell"/>
</dbReference>
<evidence type="ECO:0000256" key="4">
    <source>
        <dbReference type="ARBA" id="ARBA00022989"/>
    </source>
</evidence>
<organism evidence="6 7">
    <name type="scientific">Bacteroides coprosuis DSM 18011</name>
    <dbReference type="NCBI Taxonomy" id="679937"/>
    <lineage>
        <taxon>Bacteria</taxon>
        <taxon>Pseudomonadati</taxon>
        <taxon>Bacteroidota</taxon>
        <taxon>Bacteroidia</taxon>
        <taxon>Bacteroidales</taxon>
        <taxon>Bacteroidaceae</taxon>
        <taxon>Bacteroides</taxon>
    </lineage>
</organism>
<gene>
    <name evidence="6" type="ORF">Bcop_0759</name>
</gene>
<dbReference type="PANTHER" id="PTHR34478:SF2">
    <property type="entry name" value="MEMBRANE PROTEIN"/>
    <property type="match status" value="1"/>
</dbReference>
<dbReference type="AlphaFoldDB" id="F3ZT13"/>
<evidence type="ECO:0000256" key="5">
    <source>
        <dbReference type="ARBA" id="ARBA00023136"/>
    </source>
</evidence>
<evidence type="ECO:0000256" key="3">
    <source>
        <dbReference type="ARBA" id="ARBA00022692"/>
    </source>
</evidence>
<name>F3ZT13_9BACE</name>
<dbReference type="Pfam" id="PF04011">
    <property type="entry name" value="LemA"/>
    <property type="match status" value="1"/>
</dbReference>
<dbReference type="STRING" id="679937.Bcop_0759"/>
<evidence type="ECO:0000256" key="2">
    <source>
        <dbReference type="ARBA" id="ARBA00008854"/>
    </source>
</evidence>
<comment type="similarity">
    <text evidence="2">Belongs to the LemA family.</text>
</comment>
<dbReference type="HOGENOM" id="CLU_056714_0_1_10"/>